<evidence type="ECO:0008006" key="2">
    <source>
        <dbReference type="Google" id="ProtNLM"/>
    </source>
</evidence>
<proteinExistence type="predicted"/>
<protein>
    <recommendedName>
        <fullName evidence="2">Organic solvent tolerance-like N-terminal domain-containing protein</fullName>
    </recommendedName>
</protein>
<gene>
    <name evidence="1" type="ORF">METZ01_LOCUS282782</name>
</gene>
<sequence length="81" mass="9500">MLFNLFFAQEKWNYSAEEMDQIKVDGQTIRRLKENVRFVKIGQVILTDHAVQYTKDDILYMNGNTIMINGLDTLTCDSMVY</sequence>
<accession>A0A382KZ26</accession>
<reference evidence="1" key="1">
    <citation type="submission" date="2018-05" db="EMBL/GenBank/DDBJ databases">
        <authorList>
            <person name="Lanie J.A."/>
            <person name="Ng W.-L."/>
            <person name="Kazmierczak K.M."/>
            <person name="Andrzejewski T.M."/>
            <person name="Davidsen T.M."/>
            <person name="Wayne K.J."/>
            <person name="Tettelin H."/>
            <person name="Glass J.I."/>
            <person name="Rusch D."/>
            <person name="Podicherti R."/>
            <person name="Tsui H.-C.T."/>
            <person name="Winkler M.E."/>
        </authorList>
    </citation>
    <scope>NUCLEOTIDE SEQUENCE</scope>
</reference>
<evidence type="ECO:0000313" key="1">
    <source>
        <dbReference type="EMBL" id="SVC29928.1"/>
    </source>
</evidence>
<name>A0A382KZ26_9ZZZZ</name>
<feature type="non-terminal residue" evidence="1">
    <location>
        <position position="81"/>
    </location>
</feature>
<dbReference type="EMBL" id="UINC01083834">
    <property type="protein sequence ID" value="SVC29928.1"/>
    <property type="molecule type" value="Genomic_DNA"/>
</dbReference>
<dbReference type="AlphaFoldDB" id="A0A382KZ26"/>
<organism evidence="1">
    <name type="scientific">marine metagenome</name>
    <dbReference type="NCBI Taxonomy" id="408172"/>
    <lineage>
        <taxon>unclassified sequences</taxon>
        <taxon>metagenomes</taxon>
        <taxon>ecological metagenomes</taxon>
    </lineage>
</organism>